<dbReference type="PANTHER" id="PTHR45650:SF24">
    <property type="entry name" value="GDSL ESTERASE_LIPASE 7-LIKE"/>
    <property type="match status" value="1"/>
</dbReference>
<dbReference type="InterPro" id="IPR035669">
    <property type="entry name" value="SGNH_plant_lipase-like"/>
</dbReference>
<reference evidence="9 10" key="1">
    <citation type="journal article" date="2024" name="G3 (Bethesda)">
        <title>Genome assembly of Hibiscus sabdariffa L. provides insights into metabolisms of medicinal natural products.</title>
        <authorList>
            <person name="Kim T."/>
        </authorList>
    </citation>
    <scope>NUCLEOTIDE SEQUENCE [LARGE SCALE GENOMIC DNA]</scope>
    <source>
        <strain evidence="9">TK-2024</strain>
        <tissue evidence="9">Old leaves</tissue>
    </source>
</reference>
<feature type="chain" id="PRO_5047207493" evidence="8">
    <location>
        <begin position="25"/>
        <end position="387"/>
    </location>
</feature>
<evidence type="ECO:0000256" key="6">
    <source>
        <dbReference type="ARBA" id="ARBA00022963"/>
    </source>
</evidence>
<evidence type="ECO:0000256" key="8">
    <source>
        <dbReference type="SAM" id="SignalP"/>
    </source>
</evidence>
<evidence type="ECO:0000256" key="5">
    <source>
        <dbReference type="ARBA" id="ARBA00022801"/>
    </source>
</evidence>
<gene>
    <name evidence="9" type="ORF">V6N12_047977</name>
</gene>
<dbReference type="InterPro" id="IPR051238">
    <property type="entry name" value="GDSL_esterase/lipase"/>
</dbReference>
<dbReference type="CDD" id="cd01837">
    <property type="entry name" value="SGNH_plant_lipase_like"/>
    <property type="match status" value="1"/>
</dbReference>
<keyword evidence="3" id="KW-0964">Secreted</keyword>
<evidence type="ECO:0000256" key="7">
    <source>
        <dbReference type="ARBA" id="ARBA00023098"/>
    </source>
</evidence>
<keyword evidence="7" id="KW-0443">Lipid metabolism</keyword>
<evidence type="ECO:0000256" key="1">
    <source>
        <dbReference type="ARBA" id="ARBA00004613"/>
    </source>
</evidence>
<keyword evidence="6" id="KW-0442">Lipid degradation</keyword>
<dbReference type="PANTHER" id="PTHR45650">
    <property type="entry name" value="GDSL-LIKE LIPASE/ACYLHYDROLASE-RELATED"/>
    <property type="match status" value="1"/>
</dbReference>
<organism evidence="9 10">
    <name type="scientific">Hibiscus sabdariffa</name>
    <name type="common">roselle</name>
    <dbReference type="NCBI Taxonomy" id="183260"/>
    <lineage>
        <taxon>Eukaryota</taxon>
        <taxon>Viridiplantae</taxon>
        <taxon>Streptophyta</taxon>
        <taxon>Embryophyta</taxon>
        <taxon>Tracheophyta</taxon>
        <taxon>Spermatophyta</taxon>
        <taxon>Magnoliopsida</taxon>
        <taxon>eudicotyledons</taxon>
        <taxon>Gunneridae</taxon>
        <taxon>Pentapetalae</taxon>
        <taxon>rosids</taxon>
        <taxon>malvids</taxon>
        <taxon>Malvales</taxon>
        <taxon>Malvaceae</taxon>
        <taxon>Malvoideae</taxon>
        <taxon>Hibiscus</taxon>
    </lineage>
</organism>
<dbReference type="InterPro" id="IPR036514">
    <property type="entry name" value="SGNH_hydro_sf"/>
</dbReference>
<evidence type="ECO:0000256" key="4">
    <source>
        <dbReference type="ARBA" id="ARBA00022729"/>
    </source>
</evidence>
<evidence type="ECO:0000256" key="2">
    <source>
        <dbReference type="ARBA" id="ARBA00008668"/>
    </source>
</evidence>
<keyword evidence="5" id="KW-0378">Hydrolase</keyword>
<dbReference type="Pfam" id="PF00657">
    <property type="entry name" value="Lipase_GDSL"/>
    <property type="match status" value="1"/>
</dbReference>
<comment type="subcellular location">
    <subcellularLocation>
        <location evidence="1">Secreted</location>
    </subcellularLocation>
</comment>
<proteinExistence type="inferred from homology"/>
<dbReference type="EMBL" id="JBBPBM010000043">
    <property type="protein sequence ID" value="KAK8523457.1"/>
    <property type="molecule type" value="Genomic_DNA"/>
</dbReference>
<dbReference type="Proteomes" id="UP001472677">
    <property type="component" value="Unassembled WGS sequence"/>
</dbReference>
<keyword evidence="10" id="KW-1185">Reference proteome</keyword>
<dbReference type="Gene3D" id="3.40.50.1110">
    <property type="entry name" value="SGNH hydrolase"/>
    <property type="match status" value="1"/>
</dbReference>
<comment type="caution">
    <text evidence="9">The sequence shown here is derived from an EMBL/GenBank/DDBJ whole genome shotgun (WGS) entry which is preliminary data.</text>
</comment>
<evidence type="ECO:0000313" key="10">
    <source>
        <dbReference type="Proteomes" id="UP001472677"/>
    </source>
</evidence>
<evidence type="ECO:0000313" key="9">
    <source>
        <dbReference type="EMBL" id="KAK8523457.1"/>
    </source>
</evidence>
<dbReference type="InterPro" id="IPR001087">
    <property type="entry name" value="GDSL"/>
</dbReference>
<keyword evidence="4 8" id="KW-0732">Signal</keyword>
<accession>A0ABR2CUZ1</accession>
<comment type="similarity">
    <text evidence="2">Belongs to the 'GDSL' lipolytic enzyme family.</text>
</comment>
<sequence length="387" mass="42886">MVKLGLSILVCALIFLFHLAFGFGDVVEVPTLNITQQDLLKLLSLGDVGINIPALYVFGDSFVDSGNNKAILGNDDPIGGGYFPFGIDFDGKATGRVTNGRVAVDFIATVGGLPFPPPIMSMSEIDRKTIRTGVNYGSGSAGLLPENGHFLGKHVINFFQQVDLFENSTMEALKGSFDSPESFAEYVSKSLFYINVASNDLGITYEFEMHDKYSVDEYVKLLIEELSKQLKRLHTLGARKFLVNNVPPLGCQPFNINKRNHSGPCIEQINERISVYDNLLPGLLTQLQSTLPDSKFVLGDTYKIFRDVIVSPESYGFKDVNTSCCFDKNGKRIEVCAPNVAPCEDRKTRMFFDPFHPSEAMNFVLVRRFLKDSSVCSPINLIQLMQA</sequence>
<feature type="signal peptide" evidence="8">
    <location>
        <begin position="1"/>
        <end position="24"/>
    </location>
</feature>
<evidence type="ECO:0000256" key="3">
    <source>
        <dbReference type="ARBA" id="ARBA00022525"/>
    </source>
</evidence>
<protein>
    <submittedName>
        <fullName evidence="9">Uncharacterized protein</fullName>
    </submittedName>
</protein>
<name>A0ABR2CUZ1_9ROSI</name>